<dbReference type="RefSeq" id="XP_040640781.1">
    <property type="nucleotide sequence ID" value="XM_040781291.1"/>
</dbReference>
<accession>A0A017SJI0</accession>
<dbReference type="AlphaFoldDB" id="A0A017SJI0"/>
<proteinExistence type="predicted"/>
<dbReference type="GeneID" id="63696415"/>
<dbReference type="GO" id="GO:0009116">
    <property type="term" value="P:nucleoside metabolic process"/>
    <property type="evidence" value="ECO:0007669"/>
    <property type="project" value="InterPro"/>
</dbReference>
<dbReference type="InterPro" id="IPR035994">
    <property type="entry name" value="Nucleoside_phosphorylase_sf"/>
</dbReference>
<dbReference type="Gene3D" id="3.40.50.1580">
    <property type="entry name" value="Nucleoside phosphorylase domain"/>
    <property type="match status" value="1"/>
</dbReference>
<name>A0A017SJI0_ASPRC</name>
<reference evidence="2" key="1">
    <citation type="journal article" date="2014" name="Nat. Commun.">
        <title>Genomic adaptations of the halophilic Dead Sea filamentous fungus Eurotium rubrum.</title>
        <authorList>
            <person name="Kis-Papo T."/>
            <person name="Weig A.R."/>
            <person name="Riley R."/>
            <person name="Persoh D."/>
            <person name="Salamov A."/>
            <person name="Sun H."/>
            <person name="Lipzen A."/>
            <person name="Wasser S.P."/>
            <person name="Rambold G."/>
            <person name="Grigoriev I.V."/>
            <person name="Nevo E."/>
        </authorList>
    </citation>
    <scope>NUCLEOTIDE SEQUENCE [LARGE SCALE GENOMIC DNA]</scope>
    <source>
        <strain evidence="2">CBS 135680</strain>
    </source>
</reference>
<dbReference type="GO" id="GO:0003824">
    <property type="term" value="F:catalytic activity"/>
    <property type="evidence" value="ECO:0007669"/>
    <property type="project" value="InterPro"/>
</dbReference>
<dbReference type="HOGENOM" id="CLU_2026236_0_0_1"/>
<sequence>MIACLPAGQYGTTSVLEPAVPITSYNTRDFVEEGRMSDRTANIHVYAVQLPLLIIPLMRQAQPVTTREQLRLETRALCFEMEAASLILDFPCIVICGVYVTAQHSAVVDKHHQHGKRCHASN</sequence>
<evidence type="ECO:0000313" key="2">
    <source>
        <dbReference type="Proteomes" id="UP000019804"/>
    </source>
</evidence>
<evidence type="ECO:0000313" key="1">
    <source>
        <dbReference type="EMBL" id="EYE97093.1"/>
    </source>
</evidence>
<dbReference type="EMBL" id="KK088416">
    <property type="protein sequence ID" value="EYE97093.1"/>
    <property type="molecule type" value="Genomic_DNA"/>
</dbReference>
<keyword evidence="2" id="KW-1185">Reference proteome</keyword>
<gene>
    <name evidence="1" type="ORF">EURHEDRAFT_410132</name>
</gene>
<dbReference type="Proteomes" id="UP000019804">
    <property type="component" value="Unassembled WGS sequence"/>
</dbReference>
<protein>
    <submittedName>
        <fullName evidence="1">Uncharacterized protein</fullName>
    </submittedName>
</protein>
<organism evidence="1 2">
    <name type="scientific">Aspergillus ruber (strain CBS 135680)</name>
    <dbReference type="NCBI Taxonomy" id="1388766"/>
    <lineage>
        <taxon>Eukaryota</taxon>
        <taxon>Fungi</taxon>
        <taxon>Dikarya</taxon>
        <taxon>Ascomycota</taxon>
        <taxon>Pezizomycotina</taxon>
        <taxon>Eurotiomycetes</taxon>
        <taxon>Eurotiomycetidae</taxon>
        <taxon>Eurotiales</taxon>
        <taxon>Aspergillaceae</taxon>
        <taxon>Aspergillus</taxon>
        <taxon>Aspergillus subgen. Aspergillus</taxon>
    </lineage>
</organism>